<dbReference type="Pfam" id="PF01077">
    <property type="entry name" value="NIR_SIR"/>
    <property type="match status" value="1"/>
</dbReference>
<evidence type="ECO:0000313" key="11">
    <source>
        <dbReference type="Proteomes" id="UP000187406"/>
    </source>
</evidence>
<evidence type="ECO:0000256" key="1">
    <source>
        <dbReference type="ARBA" id="ARBA00001929"/>
    </source>
</evidence>
<comment type="similarity">
    <text evidence="3">Belongs to the nitrite and sulfite reductase 4Fe-4S domain family.</text>
</comment>
<dbReference type="GO" id="GO:0000103">
    <property type="term" value="P:sulfate assimilation"/>
    <property type="evidence" value="ECO:0007669"/>
    <property type="project" value="TreeGrafter"/>
</dbReference>
<evidence type="ECO:0000256" key="3">
    <source>
        <dbReference type="ARBA" id="ARBA00010429"/>
    </source>
</evidence>
<dbReference type="Gene3D" id="3.30.413.10">
    <property type="entry name" value="Sulfite Reductase Hemoprotein, domain 1"/>
    <property type="match status" value="1"/>
</dbReference>
<dbReference type="EMBL" id="BDDD01004277">
    <property type="protein sequence ID" value="GAV87347.1"/>
    <property type="molecule type" value="Genomic_DNA"/>
</dbReference>
<dbReference type="GO" id="GO:0020037">
    <property type="term" value="F:heme binding"/>
    <property type="evidence" value="ECO:0007669"/>
    <property type="project" value="InterPro"/>
</dbReference>
<comment type="cofactor">
    <cofactor evidence="2">
        <name>[4Fe-4S] cluster</name>
        <dbReference type="ChEBI" id="CHEBI:49883"/>
    </cofactor>
</comment>
<keyword evidence="8" id="KW-0411">Iron-sulfur</keyword>
<dbReference type="FunFam" id="3.30.413.10:FF:000014">
    <property type="entry name" value="Sulfite reductase [ferredoxin], chloroplastic"/>
    <property type="match status" value="1"/>
</dbReference>
<dbReference type="Proteomes" id="UP000187406">
    <property type="component" value="Unassembled WGS sequence"/>
</dbReference>
<dbReference type="GO" id="GO:0051539">
    <property type="term" value="F:4 iron, 4 sulfur cluster binding"/>
    <property type="evidence" value="ECO:0007669"/>
    <property type="project" value="UniProtKB-KW"/>
</dbReference>
<accession>A0A1Q3D4B6</accession>
<organism evidence="10 11">
    <name type="scientific">Cephalotus follicularis</name>
    <name type="common">Albany pitcher plant</name>
    <dbReference type="NCBI Taxonomy" id="3775"/>
    <lineage>
        <taxon>Eukaryota</taxon>
        <taxon>Viridiplantae</taxon>
        <taxon>Streptophyta</taxon>
        <taxon>Embryophyta</taxon>
        <taxon>Tracheophyta</taxon>
        <taxon>Spermatophyta</taxon>
        <taxon>Magnoliopsida</taxon>
        <taxon>eudicotyledons</taxon>
        <taxon>Gunneridae</taxon>
        <taxon>Pentapetalae</taxon>
        <taxon>rosids</taxon>
        <taxon>fabids</taxon>
        <taxon>Oxalidales</taxon>
        <taxon>Cephalotaceae</taxon>
        <taxon>Cephalotus</taxon>
    </lineage>
</organism>
<dbReference type="PANTHER" id="PTHR11493:SF47">
    <property type="entry name" value="SULFITE REDUCTASE [NADPH] SUBUNIT BETA"/>
    <property type="match status" value="1"/>
</dbReference>
<dbReference type="InterPro" id="IPR045854">
    <property type="entry name" value="NO2/SO3_Rdtase_4Fe4S_sf"/>
</dbReference>
<evidence type="ECO:0000259" key="9">
    <source>
        <dbReference type="Pfam" id="PF01077"/>
    </source>
</evidence>
<sequence>RLTPNQNIILCDIRGAWKRPITIALAQAGLLHPRYVDPLNLTAMASPAFPLCPLAITEAERGIPGILKRVRAVFEKVGLKFNESVVIRITGCPNGCARPYMAELGLVGDGPNSYQIWLGGTPNQTSLARSFMDKVKIQDLEKVFEPLFYYWKRRRQSKESFGDFTTRMGFEKLREWVDKWEGPEVAPARYNLKLFAEKKTYEAVDELAKLQNKTAQQLAMDVIRNYVGSQHNGKGE</sequence>
<dbReference type="GO" id="GO:0009337">
    <property type="term" value="C:sulfite reductase complex (NADPH)"/>
    <property type="evidence" value="ECO:0007669"/>
    <property type="project" value="TreeGrafter"/>
</dbReference>
<dbReference type="GO" id="GO:0046872">
    <property type="term" value="F:metal ion binding"/>
    <property type="evidence" value="ECO:0007669"/>
    <property type="project" value="UniProtKB-KW"/>
</dbReference>
<dbReference type="GO" id="GO:0009570">
    <property type="term" value="C:chloroplast stroma"/>
    <property type="evidence" value="ECO:0007669"/>
    <property type="project" value="TreeGrafter"/>
</dbReference>
<dbReference type="OrthoDB" id="1688044at2759"/>
<evidence type="ECO:0000256" key="2">
    <source>
        <dbReference type="ARBA" id="ARBA00001966"/>
    </source>
</evidence>
<comment type="caution">
    <text evidence="10">The sequence shown here is derived from an EMBL/GenBank/DDBJ whole genome shotgun (WGS) entry which is preliminary data.</text>
</comment>
<dbReference type="GO" id="GO:0050311">
    <property type="term" value="F:sulfite reductase (ferredoxin) activity"/>
    <property type="evidence" value="ECO:0007669"/>
    <property type="project" value="TreeGrafter"/>
</dbReference>
<dbReference type="InterPro" id="IPR045169">
    <property type="entry name" value="NO2/SO3_Rdtase_4Fe4S_prot"/>
</dbReference>
<keyword evidence="5" id="KW-0479">Metal-binding</keyword>
<dbReference type="PRINTS" id="PR00397">
    <property type="entry name" value="SIROHAEM"/>
</dbReference>
<feature type="domain" description="Nitrite/sulphite reductase 4Fe-4S" evidence="9">
    <location>
        <begin position="42"/>
        <end position="179"/>
    </location>
</feature>
<keyword evidence="7" id="KW-0408">Iron</keyword>
<keyword evidence="6" id="KW-0560">Oxidoreductase</keyword>
<evidence type="ECO:0000256" key="5">
    <source>
        <dbReference type="ARBA" id="ARBA00022723"/>
    </source>
</evidence>
<dbReference type="STRING" id="3775.A0A1Q3D4B6"/>
<evidence type="ECO:0000256" key="4">
    <source>
        <dbReference type="ARBA" id="ARBA00022485"/>
    </source>
</evidence>
<feature type="non-terminal residue" evidence="10">
    <location>
        <position position="1"/>
    </location>
</feature>
<name>A0A1Q3D4B6_CEPFO</name>
<evidence type="ECO:0000256" key="6">
    <source>
        <dbReference type="ARBA" id="ARBA00023002"/>
    </source>
</evidence>
<evidence type="ECO:0000256" key="7">
    <source>
        <dbReference type="ARBA" id="ARBA00023004"/>
    </source>
</evidence>
<proteinExistence type="inferred from homology"/>
<keyword evidence="11" id="KW-1185">Reference proteome</keyword>
<comment type="cofactor">
    <cofactor evidence="1">
        <name>siroheme</name>
        <dbReference type="ChEBI" id="CHEBI:60052"/>
    </cofactor>
</comment>
<gene>
    <name evidence="10" type="ORF">CFOL_v3_30773</name>
</gene>
<dbReference type="SUPFAM" id="SSF56014">
    <property type="entry name" value="Nitrite and sulphite reductase 4Fe-4S domain-like"/>
    <property type="match status" value="1"/>
</dbReference>
<evidence type="ECO:0000313" key="10">
    <source>
        <dbReference type="EMBL" id="GAV87347.1"/>
    </source>
</evidence>
<dbReference type="PANTHER" id="PTHR11493">
    <property type="entry name" value="SULFITE REDUCTASE [NADPH] SUBUNIT BETA-RELATED"/>
    <property type="match status" value="1"/>
</dbReference>
<evidence type="ECO:0000256" key="8">
    <source>
        <dbReference type="ARBA" id="ARBA00023014"/>
    </source>
</evidence>
<dbReference type="InterPro" id="IPR006067">
    <property type="entry name" value="NO2/SO3_Rdtase_4Fe4S_dom"/>
</dbReference>
<dbReference type="AlphaFoldDB" id="A0A1Q3D4B6"/>
<protein>
    <submittedName>
        <fullName evidence="10">NIR_SIR domain-containing protein</fullName>
    </submittedName>
</protein>
<dbReference type="InParanoid" id="A0A1Q3D4B6"/>
<keyword evidence="4" id="KW-0004">4Fe-4S</keyword>
<dbReference type="PROSITE" id="PS00365">
    <property type="entry name" value="NIR_SIR"/>
    <property type="match status" value="1"/>
</dbReference>
<dbReference type="InterPro" id="IPR006066">
    <property type="entry name" value="NO2/SO3_Rdtase_FeS/sirohaem_BS"/>
</dbReference>
<reference evidence="11" key="1">
    <citation type="submission" date="2016-04" db="EMBL/GenBank/DDBJ databases">
        <title>Cephalotus genome sequencing.</title>
        <authorList>
            <person name="Fukushima K."/>
            <person name="Hasebe M."/>
            <person name="Fang X."/>
        </authorList>
    </citation>
    <scope>NUCLEOTIDE SEQUENCE [LARGE SCALE GENOMIC DNA]</scope>
    <source>
        <strain evidence="11">cv. St1</strain>
    </source>
</reference>
<dbReference type="GO" id="GO:0016002">
    <property type="term" value="F:sulfite reductase activity"/>
    <property type="evidence" value="ECO:0007669"/>
    <property type="project" value="TreeGrafter"/>
</dbReference>